<keyword evidence="1" id="KW-1133">Transmembrane helix</keyword>
<protein>
    <submittedName>
        <fullName evidence="2">Uncharacterized protein</fullName>
    </submittedName>
</protein>
<evidence type="ECO:0000256" key="1">
    <source>
        <dbReference type="SAM" id="Phobius"/>
    </source>
</evidence>
<keyword evidence="1" id="KW-0472">Membrane</keyword>
<dbReference type="EMBL" id="KB908548">
    <property type="protein sequence ID" value="EOA88112.1"/>
    <property type="molecule type" value="Genomic_DNA"/>
</dbReference>
<dbReference type="RefSeq" id="XP_008024194.1">
    <property type="nucleotide sequence ID" value="XM_008026003.1"/>
</dbReference>
<keyword evidence="1" id="KW-0812">Transmembrane</keyword>
<accession>R0KJF5</accession>
<dbReference type="HOGENOM" id="CLU_2795574_0_0_1"/>
<name>R0KJF5_EXST2</name>
<dbReference type="AlphaFoldDB" id="R0KJF5"/>
<gene>
    <name evidence="2" type="ORF">SETTUDRAFT_168540</name>
</gene>
<evidence type="ECO:0000313" key="2">
    <source>
        <dbReference type="EMBL" id="EOA88112.1"/>
    </source>
</evidence>
<proteinExistence type="predicted"/>
<feature type="transmembrane region" description="Helical" evidence="1">
    <location>
        <begin position="44"/>
        <end position="64"/>
    </location>
</feature>
<sequence>MQGFVGSGEKCCGLSWGWKSGVSGRVRVRKHGGVVGSAQTLPLALFPTVLGMAVMMLDSVFVSWDEDG</sequence>
<keyword evidence="3" id="KW-1185">Reference proteome</keyword>
<reference evidence="2 3" key="1">
    <citation type="journal article" date="2012" name="PLoS Pathog.">
        <title>Diverse lifestyles and strategies of plant pathogenesis encoded in the genomes of eighteen Dothideomycetes fungi.</title>
        <authorList>
            <person name="Ohm R.A."/>
            <person name="Feau N."/>
            <person name="Henrissat B."/>
            <person name="Schoch C.L."/>
            <person name="Horwitz B.A."/>
            <person name="Barry K.W."/>
            <person name="Condon B.J."/>
            <person name="Copeland A.C."/>
            <person name="Dhillon B."/>
            <person name="Glaser F."/>
            <person name="Hesse C.N."/>
            <person name="Kosti I."/>
            <person name="LaButti K."/>
            <person name="Lindquist E.A."/>
            <person name="Lucas S."/>
            <person name="Salamov A.A."/>
            <person name="Bradshaw R.E."/>
            <person name="Ciuffetti L."/>
            <person name="Hamelin R.C."/>
            <person name="Kema G.H.J."/>
            <person name="Lawrence C."/>
            <person name="Scott J.A."/>
            <person name="Spatafora J.W."/>
            <person name="Turgeon B.G."/>
            <person name="de Wit P.J.G.M."/>
            <person name="Zhong S."/>
            <person name="Goodwin S.B."/>
            <person name="Grigoriev I.V."/>
        </authorList>
    </citation>
    <scope>NUCLEOTIDE SEQUENCE [LARGE SCALE GENOMIC DNA]</scope>
    <source>
        <strain evidence="3">28A</strain>
    </source>
</reference>
<dbReference type="GeneID" id="19400579"/>
<dbReference type="Proteomes" id="UP000016935">
    <property type="component" value="Unassembled WGS sequence"/>
</dbReference>
<reference evidence="2 3" key="2">
    <citation type="journal article" date="2013" name="PLoS Genet.">
        <title>Comparative genome structure, secondary metabolite, and effector coding capacity across Cochliobolus pathogens.</title>
        <authorList>
            <person name="Condon B.J."/>
            <person name="Leng Y."/>
            <person name="Wu D."/>
            <person name="Bushley K.E."/>
            <person name="Ohm R.A."/>
            <person name="Otillar R."/>
            <person name="Martin J."/>
            <person name="Schackwitz W."/>
            <person name="Grimwood J."/>
            <person name="MohdZainudin N."/>
            <person name="Xue C."/>
            <person name="Wang R."/>
            <person name="Manning V.A."/>
            <person name="Dhillon B."/>
            <person name="Tu Z.J."/>
            <person name="Steffenson B.J."/>
            <person name="Salamov A."/>
            <person name="Sun H."/>
            <person name="Lowry S."/>
            <person name="LaButti K."/>
            <person name="Han J."/>
            <person name="Copeland A."/>
            <person name="Lindquist E."/>
            <person name="Barry K."/>
            <person name="Schmutz J."/>
            <person name="Baker S.E."/>
            <person name="Ciuffetti L.M."/>
            <person name="Grigoriev I.V."/>
            <person name="Zhong S."/>
            <person name="Turgeon B.G."/>
        </authorList>
    </citation>
    <scope>NUCLEOTIDE SEQUENCE [LARGE SCALE GENOMIC DNA]</scope>
    <source>
        <strain evidence="3">28A</strain>
    </source>
</reference>
<evidence type="ECO:0000313" key="3">
    <source>
        <dbReference type="Proteomes" id="UP000016935"/>
    </source>
</evidence>
<organism evidence="2 3">
    <name type="scientific">Exserohilum turcicum (strain 28A)</name>
    <name type="common">Northern leaf blight fungus</name>
    <name type="synonym">Setosphaeria turcica</name>
    <dbReference type="NCBI Taxonomy" id="671987"/>
    <lineage>
        <taxon>Eukaryota</taxon>
        <taxon>Fungi</taxon>
        <taxon>Dikarya</taxon>
        <taxon>Ascomycota</taxon>
        <taxon>Pezizomycotina</taxon>
        <taxon>Dothideomycetes</taxon>
        <taxon>Pleosporomycetidae</taxon>
        <taxon>Pleosporales</taxon>
        <taxon>Pleosporineae</taxon>
        <taxon>Pleosporaceae</taxon>
        <taxon>Exserohilum</taxon>
    </lineage>
</organism>